<evidence type="ECO:0000313" key="4">
    <source>
        <dbReference type="Proteomes" id="UP000237441"/>
    </source>
</evidence>
<evidence type="ECO:0000259" key="2">
    <source>
        <dbReference type="Pfam" id="PF20516"/>
    </source>
</evidence>
<sequence>MRPDEIQRWLHATQNHNNQETPLDREPLEISLDQENADDRATKRRRLNHLTPPSSCREIAGNGETKQHRLHRLMPPRTAAMDSPGAAKRRTDDETPRAKRVQSSSDRSYSLSEQSSHTRSGRTSPLKQMLKLRHDPNGLDMRELESFADMPEELDALLEDIQSFVDGKGIVSTSARAALADAAQSDKSFRWASPSRGSDFLTDDPTMAGCTPLPEFVLDVKAAAFECSHRNHPEATWNLEVHQPILSMAFRPPGQRRFRQLVNFMGTTTAAIIPEYGNPTISKKVDFCIYVEPENDATLSSEYRAAAERMRNALPQAVLNFTDFAPLDDRFIALSIETKKPSENVETGQLQLGVWEMARWKFLRRLAAGHADDDQGIFAAAAAAAAATRSARLPAFLPGIVIQGQEWYMVVTTAEGDRTVLWRKKFIGSTAGTRGIYQIVRALQYLGRWVRDVYWPCVRSMLEQAVMG</sequence>
<gene>
    <name evidence="3" type="ORF">BB8028_0008g02640</name>
</gene>
<dbReference type="InterPro" id="IPR046797">
    <property type="entry name" value="PDDEXK_12"/>
</dbReference>
<protein>
    <recommendedName>
        <fullName evidence="2">PD-(D/E)XK nuclease-like domain-containing protein</fullName>
    </recommendedName>
</protein>
<feature type="compositionally biased region" description="Polar residues" evidence="1">
    <location>
        <begin position="101"/>
        <end position="126"/>
    </location>
</feature>
<feature type="region of interest" description="Disordered" evidence="1">
    <location>
        <begin position="36"/>
        <end position="135"/>
    </location>
</feature>
<dbReference type="AlphaFoldDB" id="A0A2S7YNW9"/>
<dbReference type="EMBL" id="JRHA01000008">
    <property type="protein sequence ID" value="PQK17757.1"/>
    <property type="molecule type" value="Genomic_DNA"/>
</dbReference>
<dbReference type="Proteomes" id="UP000237441">
    <property type="component" value="Unassembled WGS sequence"/>
</dbReference>
<accession>A0A2S7YNW9</accession>
<organism evidence="3 4">
    <name type="scientific">Beauveria bassiana</name>
    <name type="common">White muscardine disease fungus</name>
    <name type="synonym">Tritirachium shiotae</name>
    <dbReference type="NCBI Taxonomy" id="176275"/>
    <lineage>
        <taxon>Eukaryota</taxon>
        <taxon>Fungi</taxon>
        <taxon>Dikarya</taxon>
        <taxon>Ascomycota</taxon>
        <taxon>Pezizomycotina</taxon>
        <taxon>Sordariomycetes</taxon>
        <taxon>Hypocreomycetidae</taxon>
        <taxon>Hypocreales</taxon>
        <taxon>Cordycipitaceae</taxon>
        <taxon>Beauveria</taxon>
    </lineage>
</organism>
<reference evidence="3 4" key="1">
    <citation type="submission" date="2016-07" db="EMBL/GenBank/DDBJ databases">
        <title>Comparative genomics of the entomopathogenic fungus Beauveria bassiana.</title>
        <authorList>
            <person name="Valero Jimenez C.A."/>
            <person name="Zwaan B.J."/>
            <person name="Van Kan J.A."/>
            <person name="Takken W."/>
            <person name="Debets A.J."/>
            <person name="Schoustra S.E."/>
            <person name="Koenraadt C.J."/>
        </authorList>
    </citation>
    <scope>NUCLEOTIDE SEQUENCE [LARGE SCALE GENOMIC DNA]</scope>
    <source>
        <strain evidence="3 4">ARSEF 8028</strain>
    </source>
</reference>
<evidence type="ECO:0000256" key="1">
    <source>
        <dbReference type="SAM" id="MobiDB-lite"/>
    </source>
</evidence>
<dbReference type="Pfam" id="PF20516">
    <property type="entry name" value="PDDEXK_12"/>
    <property type="match status" value="1"/>
</dbReference>
<proteinExistence type="predicted"/>
<evidence type="ECO:0000313" key="3">
    <source>
        <dbReference type="EMBL" id="PQK17757.1"/>
    </source>
</evidence>
<comment type="caution">
    <text evidence="3">The sequence shown here is derived from an EMBL/GenBank/DDBJ whole genome shotgun (WGS) entry which is preliminary data.</text>
</comment>
<name>A0A2S7YNW9_BEABA</name>
<feature type="domain" description="PD-(D/E)XK nuclease-like" evidence="2">
    <location>
        <begin position="183"/>
        <end position="455"/>
    </location>
</feature>
<dbReference type="OrthoDB" id="4161186at2759"/>